<feature type="transmembrane region" description="Helical" evidence="7">
    <location>
        <begin position="514"/>
        <end position="534"/>
    </location>
</feature>
<dbReference type="PANTHER" id="PTHR30252:SF0">
    <property type="entry name" value="PEPTIDE TRANSPORTER CSTA"/>
    <property type="match status" value="1"/>
</dbReference>
<dbReference type="Pfam" id="PF02554">
    <property type="entry name" value="CstA"/>
    <property type="match status" value="2"/>
</dbReference>
<feature type="transmembrane region" description="Helical" evidence="7">
    <location>
        <begin position="131"/>
        <end position="150"/>
    </location>
</feature>
<feature type="transmembrane region" description="Helical" evidence="7">
    <location>
        <begin position="162"/>
        <end position="180"/>
    </location>
</feature>
<feature type="transmembrane region" description="Helical" evidence="7">
    <location>
        <begin position="389"/>
        <end position="410"/>
    </location>
</feature>
<feature type="domain" description="CstA N-terminal" evidence="8">
    <location>
        <begin position="2"/>
        <end position="344"/>
    </location>
</feature>
<gene>
    <name evidence="9" type="primary">cstA</name>
    <name evidence="9" type="ORF">BWX89_00449</name>
</gene>
<evidence type="ECO:0000256" key="1">
    <source>
        <dbReference type="ARBA" id="ARBA00004651"/>
    </source>
</evidence>
<dbReference type="EMBL" id="MWDQ01000035">
    <property type="protein sequence ID" value="OQB74608.1"/>
    <property type="molecule type" value="Genomic_DNA"/>
</dbReference>
<organism evidence="9">
    <name type="scientific">candidate division TA06 bacterium ADurb.Bin131</name>
    <dbReference type="NCBI Taxonomy" id="1852827"/>
    <lineage>
        <taxon>Bacteria</taxon>
        <taxon>Bacteria division TA06</taxon>
    </lineage>
</organism>
<keyword evidence="5 7" id="KW-1133">Transmembrane helix</keyword>
<dbReference type="AlphaFoldDB" id="A0A1V6CCH1"/>
<evidence type="ECO:0000256" key="6">
    <source>
        <dbReference type="ARBA" id="ARBA00023136"/>
    </source>
</evidence>
<evidence type="ECO:0000259" key="8">
    <source>
        <dbReference type="Pfam" id="PF02554"/>
    </source>
</evidence>
<accession>A0A1V6CCH1</accession>
<comment type="caution">
    <text evidence="9">The sequence shown here is derived from an EMBL/GenBank/DDBJ whole genome shotgun (WGS) entry which is preliminary data.</text>
</comment>
<feature type="transmembrane region" description="Helical" evidence="7">
    <location>
        <begin position="87"/>
        <end position="110"/>
    </location>
</feature>
<keyword evidence="4 7" id="KW-0812">Transmembrane</keyword>
<evidence type="ECO:0000256" key="4">
    <source>
        <dbReference type="ARBA" id="ARBA00022692"/>
    </source>
</evidence>
<evidence type="ECO:0000256" key="2">
    <source>
        <dbReference type="ARBA" id="ARBA00007755"/>
    </source>
</evidence>
<evidence type="ECO:0000256" key="7">
    <source>
        <dbReference type="SAM" id="Phobius"/>
    </source>
</evidence>
<comment type="similarity">
    <text evidence="2">Belongs to the peptide transporter carbon starvation (CstA) (TC 2.A.114) family.</text>
</comment>
<dbReference type="GO" id="GO:0009267">
    <property type="term" value="P:cellular response to starvation"/>
    <property type="evidence" value="ECO:0007669"/>
    <property type="project" value="InterPro"/>
</dbReference>
<dbReference type="Proteomes" id="UP000485562">
    <property type="component" value="Unassembled WGS sequence"/>
</dbReference>
<feature type="transmembrane region" description="Helical" evidence="7">
    <location>
        <begin position="246"/>
        <end position="265"/>
    </location>
</feature>
<reference evidence="9" key="1">
    <citation type="submission" date="2017-02" db="EMBL/GenBank/DDBJ databases">
        <title>Delving into the versatile metabolic prowess of the omnipresent phylum Bacteroidetes.</title>
        <authorList>
            <person name="Nobu M.K."/>
            <person name="Mei R."/>
            <person name="Narihiro T."/>
            <person name="Kuroda K."/>
            <person name="Liu W.-T."/>
        </authorList>
    </citation>
    <scope>NUCLEOTIDE SEQUENCE</scope>
    <source>
        <strain evidence="9">ADurb.Bin131</strain>
    </source>
</reference>
<evidence type="ECO:0000313" key="9">
    <source>
        <dbReference type="EMBL" id="OQB74608.1"/>
    </source>
</evidence>
<feature type="transmembrane region" description="Helical" evidence="7">
    <location>
        <begin position="220"/>
        <end position="241"/>
    </location>
</feature>
<keyword evidence="6 7" id="KW-0472">Membrane</keyword>
<feature type="domain" description="CstA N-terminal" evidence="8">
    <location>
        <begin position="362"/>
        <end position="499"/>
    </location>
</feature>
<feature type="transmembrane region" description="Helical" evidence="7">
    <location>
        <begin position="187"/>
        <end position="205"/>
    </location>
</feature>
<name>A0A1V6CCH1_UNCT6</name>
<feature type="transmembrane region" description="Helical" evidence="7">
    <location>
        <begin position="325"/>
        <end position="348"/>
    </location>
</feature>
<dbReference type="PANTHER" id="PTHR30252">
    <property type="entry name" value="INNER MEMBRANE PEPTIDE TRANSPORTER"/>
    <property type="match status" value="1"/>
</dbReference>
<evidence type="ECO:0000256" key="5">
    <source>
        <dbReference type="ARBA" id="ARBA00022989"/>
    </source>
</evidence>
<keyword evidence="3" id="KW-1003">Cell membrane</keyword>
<dbReference type="InterPro" id="IPR003706">
    <property type="entry name" value="CstA_N"/>
</dbReference>
<feature type="transmembrane region" description="Helical" evidence="7">
    <location>
        <begin position="455"/>
        <end position="476"/>
    </location>
</feature>
<feature type="transmembrane region" description="Helical" evidence="7">
    <location>
        <begin position="6"/>
        <end position="25"/>
    </location>
</feature>
<feature type="transmembrane region" description="Helical" evidence="7">
    <location>
        <begin position="431"/>
        <end position="449"/>
    </location>
</feature>
<evidence type="ECO:0000256" key="3">
    <source>
        <dbReference type="ARBA" id="ARBA00022475"/>
    </source>
</evidence>
<comment type="subcellular location">
    <subcellularLocation>
        <location evidence="1">Cell membrane</location>
        <topology evidence="1">Multi-pass membrane protein</topology>
    </subcellularLocation>
</comment>
<sequence length="544" mass="60071">MNSAFILIFVFIAFAIAYKFYARYIEKLWEVNSKNKTPAHTKYDGIDYIPAKHWIVLFGHHFSSIAGAGPILGPVAAAVLWGWGPALLWIILGSIFMGGVHDFSALVISLRYQGETIGEVTKNVLGEKSKLVFSFFLWLTLILVIAVFAAVTAKTFVEEPDIVIPSFALLFIAMLFGFAVYRKNANLILSTVLSLILVSIFLYAGKHIPVVIPGENSVRVWILILLLYSFFASVLPVNILLQPRDYLCSLILFFGLFFGFLGVIISHPCMNAPMFVSFNSSNGPLIPMMFVMIACGAISGFHGLISSGTTSKQLPDEKFSKHIAYGAMITEGILATIALLCVCAGLYWNSPVQQLNYPFLMQKGNWIGTFATGYGRMTGRIFSEEIGKLIAMVMINSFVLTTLDTAARVARYITEGLFGTSFRIKPLKNRFIATGFILIAALYLAFGPWEKIWPVFGASNQLVAGITLFVCGCFLMMKKKNSLSALIPAVIMFLITIVALLYQGIGFYKSHHLLLGNISFVLVILAVFIIIEGIGKLKFLRKPV</sequence>
<dbReference type="GO" id="GO:0005886">
    <property type="term" value="C:plasma membrane"/>
    <property type="evidence" value="ECO:0007669"/>
    <property type="project" value="UniProtKB-SubCell"/>
</dbReference>
<dbReference type="InterPro" id="IPR051605">
    <property type="entry name" value="CstA"/>
</dbReference>
<feature type="transmembrane region" description="Helical" evidence="7">
    <location>
        <begin position="62"/>
        <end position="81"/>
    </location>
</feature>
<protein>
    <submittedName>
        <fullName evidence="9">Carbon starvation protein A</fullName>
    </submittedName>
</protein>
<feature type="transmembrane region" description="Helical" evidence="7">
    <location>
        <begin position="483"/>
        <end position="502"/>
    </location>
</feature>
<feature type="transmembrane region" description="Helical" evidence="7">
    <location>
        <begin position="285"/>
        <end position="305"/>
    </location>
</feature>
<proteinExistence type="inferred from homology"/>